<dbReference type="OrthoDB" id="1491375at2"/>
<keyword evidence="8" id="KW-1133">Transmembrane helix</keyword>
<evidence type="ECO:0000256" key="4">
    <source>
        <dbReference type="ARBA" id="ARBA00022475"/>
    </source>
</evidence>
<dbReference type="Proteomes" id="UP000244441">
    <property type="component" value="Chromosome"/>
</dbReference>
<proteinExistence type="inferred from homology"/>
<dbReference type="InterPro" id="IPR024961">
    <property type="entry name" value="T2SS_GspC_N"/>
</dbReference>
<dbReference type="GO" id="GO:0015628">
    <property type="term" value="P:protein secretion by the type II secretion system"/>
    <property type="evidence" value="ECO:0007669"/>
    <property type="project" value="InterPro"/>
</dbReference>
<feature type="domain" description="PDZ" evidence="10">
    <location>
        <begin position="247"/>
        <end position="303"/>
    </location>
</feature>
<keyword evidence="3" id="KW-0813">Transport</keyword>
<dbReference type="PROSITE" id="PS50106">
    <property type="entry name" value="PDZ"/>
    <property type="match status" value="1"/>
</dbReference>
<dbReference type="AlphaFoldDB" id="A0A2S0VWZ2"/>
<evidence type="ECO:0000256" key="3">
    <source>
        <dbReference type="ARBA" id="ARBA00022448"/>
    </source>
</evidence>
<evidence type="ECO:0000256" key="5">
    <source>
        <dbReference type="ARBA" id="ARBA00022519"/>
    </source>
</evidence>
<dbReference type="InterPro" id="IPR001639">
    <property type="entry name" value="T2SS_protein-GspC"/>
</dbReference>
<gene>
    <name evidence="11" type="primary">gspC</name>
    <name evidence="11" type="ORF">C2869_20845</name>
</gene>
<dbReference type="RefSeq" id="WP_108604744.1">
    <property type="nucleotide sequence ID" value="NZ_CP026604.1"/>
</dbReference>
<dbReference type="Gene3D" id="2.30.42.10">
    <property type="match status" value="1"/>
</dbReference>
<evidence type="ECO:0000256" key="7">
    <source>
        <dbReference type="ARBA" id="ARBA00022927"/>
    </source>
</evidence>
<accession>A0A2S0VWZ2</accession>
<keyword evidence="12" id="KW-1185">Reference proteome</keyword>
<dbReference type="NCBIfam" id="TIGR01713">
    <property type="entry name" value="typeII_sec_gspC"/>
    <property type="match status" value="1"/>
</dbReference>
<comment type="subcellular location">
    <subcellularLocation>
        <location evidence="1">Cell inner membrane</location>
    </subcellularLocation>
</comment>
<dbReference type="EMBL" id="CP026604">
    <property type="protein sequence ID" value="AWB68692.1"/>
    <property type="molecule type" value="Genomic_DNA"/>
</dbReference>
<organism evidence="11 12">
    <name type="scientific">Saccharobesus litoralis</name>
    <dbReference type="NCBI Taxonomy" id="2172099"/>
    <lineage>
        <taxon>Bacteria</taxon>
        <taxon>Pseudomonadati</taxon>
        <taxon>Pseudomonadota</taxon>
        <taxon>Gammaproteobacteria</taxon>
        <taxon>Alteromonadales</taxon>
        <taxon>Alteromonadaceae</taxon>
        <taxon>Saccharobesus</taxon>
    </lineage>
</organism>
<sequence>MTLDAQLLSLLHKTKLNKLLLTEGNKLDHVKLSRTVQFILVIIIVWLLSQLTWQLLTPAAKPNAPTVVVNSQTGSTSKASVARLVKMNLFGDFNAVVEEPVVKEVEVAPVTSLNLKLTGVVSSSDPSRAAAIIERSGTQTTYGVGEKIDGTQAVVREVYEDRIILEQRNKRETLMLEGADYTVQTSSATRTATPSRADRKSTAKRIDPKHAKLLEEQREAFLADPGKISDYIKAAPFKRNGQLVGYKIRPGKKAELFKAFGLRNGDIAIEINGYDLTDLSQAMLAMQELRSATEATLMVERNGEMVETHFSLN</sequence>
<evidence type="ECO:0000256" key="8">
    <source>
        <dbReference type="ARBA" id="ARBA00022989"/>
    </source>
</evidence>
<evidence type="ECO:0000256" key="6">
    <source>
        <dbReference type="ARBA" id="ARBA00022692"/>
    </source>
</evidence>
<dbReference type="KEGG" id="cate:C2869_20845"/>
<dbReference type="GO" id="GO:0015627">
    <property type="term" value="C:type II protein secretion system complex"/>
    <property type="evidence" value="ECO:0007669"/>
    <property type="project" value="InterPro"/>
</dbReference>
<reference evidence="11 12" key="1">
    <citation type="submission" date="2018-01" db="EMBL/GenBank/DDBJ databases">
        <title>Genome sequence of a Cantenovulum-like bacteria.</title>
        <authorList>
            <person name="Tan W.R."/>
            <person name="Lau N.-S."/>
            <person name="Go F."/>
            <person name="Amirul A.-A.A."/>
        </authorList>
    </citation>
    <scope>NUCLEOTIDE SEQUENCE [LARGE SCALE GENOMIC DNA]</scope>
    <source>
        <strain evidence="11 12">CCB-QB4</strain>
    </source>
</reference>
<evidence type="ECO:0000313" key="11">
    <source>
        <dbReference type="EMBL" id="AWB68692.1"/>
    </source>
</evidence>
<keyword evidence="7" id="KW-0653">Protein transport</keyword>
<dbReference type="InterPro" id="IPR036034">
    <property type="entry name" value="PDZ_sf"/>
</dbReference>
<keyword evidence="6" id="KW-0812">Transmembrane</keyword>
<keyword evidence="9" id="KW-0472">Membrane</keyword>
<protein>
    <submittedName>
        <fullName evidence="11">Type II secretion system protein GspC</fullName>
    </submittedName>
</protein>
<comment type="similarity">
    <text evidence="2">Belongs to the GSP C family.</text>
</comment>
<evidence type="ECO:0000256" key="9">
    <source>
        <dbReference type="ARBA" id="ARBA00023136"/>
    </source>
</evidence>
<keyword evidence="5" id="KW-0997">Cell inner membrane</keyword>
<dbReference type="Gene3D" id="2.30.30.830">
    <property type="match status" value="1"/>
</dbReference>
<evidence type="ECO:0000256" key="2">
    <source>
        <dbReference type="ARBA" id="ARBA00007986"/>
    </source>
</evidence>
<evidence type="ECO:0000256" key="1">
    <source>
        <dbReference type="ARBA" id="ARBA00004533"/>
    </source>
</evidence>
<evidence type="ECO:0000313" key="12">
    <source>
        <dbReference type="Proteomes" id="UP000244441"/>
    </source>
</evidence>
<keyword evidence="4" id="KW-1003">Cell membrane</keyword>
<evidence type="ECO:0000259" key="10">
    <source>
        <dbReference type="PROSITE" id="PS50106"/>
    </source>
</evidence>
<dbReference type="SUPFAM" id="SSF50156">
    <property type="entry name" value="PDZ domain-like"/>
    <property type="match status" value="1"/>
</dbReference>
<dbReference type="Pfam" id="PF11356">
    <property type="entry name" value="T2SSC"/>
    <property type="match status" value="1"/>
</dbReference>
<name>A0A2S0VWZ2_9ALTE</name>
<dbReference type="GO" id="GO:0005886">
    <property type="term" value="C:plasma membrane"/>
    <property type="evidence" value="ECO:0007669"/>
    <property type="project" value="UniProtKB-SubCell"/>
</dbReference>
<dbReference type="InterPro" id="IPR001478">
    <property type="entry name" value="PDZ"/>
</dbReference>